<protein>
    <submittedName>
        <fullName evidence="3">HEPN domain-containing protein</fullName>
    </submittedName>
</protein>
<comment type="caution">
    <text evidence="3">The sequence shown here is derived from an EMBL/GenBank/DDBJ whole genome shotgun (WGS) entry which is preliminary data.</text>
</comment>
<dbReference type="Gene3D" id="1.20.120.330">
    <property type="entry name" value="Nucleotidyltransferases domain 2"/>
    <property type="match status" value="1"/>
</dbReference>
<evidence type="ECO:0000313" key="4">
    <source>
        <dbReference type="Proteomes" id="UP000664317"/>
    </source>
</evidence>
<comment type="similarity">
    <text evidence="1">Belongs to the UPF0332 family.</text>
</comment>
<dbReference type="PANTHER" id="PTHR36565:SF1">
    <property type="entry name" value="UPF0332 PROTEIN TM_1000"/>
    <property type="match status" value="1"/>
</dbReference>
<evidence type="ECO:0000313" key="3">
    <source>
        <dbReference type="EMBL" id="MBN7809870.1"/>
    </source>
</evidence>
<sequence>MSTSKKDLVSYRVQRAFGTLDDAKLLIENKKWNSAINRLYYSVFYAASALILLEDQAAFTHNGVKTSFSEKFVKTGKMDLSEGKLYSQLFFLETKGRL</sequence>
<dbReference type="EMBL" id="JAFKCT010000001">
    <property type="protein sequence ID" value="MBN7809870.1"/>
    <property type="molecule type" value="Genomic_DNA"/>
</dbReference>
<feature type="domain" description="HEPN" evidence="2">
    <location>
        <begin position="11"/>
        <end position="87"/>
    </location>
</feature>
<gene>
    <name evidence="3" type="ORF">J0A68_02820</name>
</gene>
<dbReference type="InterPro" id="IPR007842">
    <property type="entry name" value="HEPN_dom"/>
</dbReference>
<dbReference type="Pfam" id="PF05168">
    <property type="entry name" value="HEPN"/>
    <property type="match status" value="1"/>
</dbReference>
<dbReference type="InterPro" id="IPR052226">
    <property type="entry name" value="UPF0332_toxin"/>
</dbReference>
<organism evidence="3 4">
    <name type="scientific">Algoriphagus oliviformis</name>
    <dbReference type="NCBI Taxonomy" id="2811231"/>
    <lineage>
        <taxon>Bacteria</taxon>
        <taxon>Pseudomonadati</taxon>
        <taxon>Bacteroidota</taxon>
        <taxon>Cytophagia</taxon>
        <taxon>Cytophagales</taxon>
        <taxon>Cyclobacteriaceae</taxon>
        <taxon>Algoriphagus</taxon>
    </lineage>
</organism>
<evidence type="ECO:0000256" key="1">
    <source>
        <dbReference type="ARBA" id="ARBA00038248"/>
    </source>
</evidence>
<accession>A0ABS3BYE1</accession>
<proteinExistence type="inferred from homology"/>
<keyword evidence="4" id="KW-1185">Reference proteome</keyword>
<dbReference type="PANTHER" id="PTHR36565">
    <property type="entry name" value="UPF0332 PROTEIN TM_1000"/>
    <property type="match status" value="1"/>
</dbReference>
<name>A0ABS3BYE1_9BACT</name>
<dbReference type="Proteomes" id="UP000664317">
    <property type="component" value="Unassembled WGS sequence"/>
</dbReference>
<reference evidence="3 4" key="1">
    <citation type="submission" date="2021-03" db="EMBL/GenBank/DDBJ databases">
        <title>novel species isolated from a fishpond in China.</title>
        <authorList>
            <person name="Lu H."/>
            <person name="Cai Z."/>
        </authorList>
    </citation>
    <scope>NUCLEOTIDE SEQUENCE [LARGE SCALE GENOMIC DNA]</scope>
    <source>
        <strain evidence="3 4">H41</strain>
    </source>
</reference>
<dbReference type="RefSeq" id="WP_206576665.1">
    <property type="nucleotide sequence ID" value="NZ_JAFKCT010000001.1"/>
</dbReference>
<evidence type="ECO:0000259" key="2">
    <source>
        <dbReference type="Pfam" id="PF05168"/>
    </source>
</evidence>